<sequence>MSVRPQYTTTYVAGPHNVGQAPPAVRQVMAQPQFQQSAPQMHTTSSGYLQTATGGSQNLSASATRVAYAAPAPQQVRVMQQGGSTQFQPAQSPSYQAPAPVPTPQVVSAVQAQTQQFVEAPESYVAPEPQEQLDGLDPEMLFPSEGKAVPVETFFTLPTNPMMQGAVEVDDEDFDVSKAEQEQTTMSARVDTYYCLPTNPAGAEVDDIHDDDLPTVSETPYNYKESDEPVEAATGVRVVQVG</sequence>
<organism evidence="2">
    <name type="scientific">Noctiluca scintillans</name>
    <name type="common">Sea sparkle</name>
    <name type="synonym">Red tide dinoflagellate</name>
    <dbReference type="NCBI Taxonomy" id="2966"/>
    <lineage>
        <taxon>Eukaryota</taxon>
        <taxon>Sar</taxon>
        <taxon>Alveolata</taxon>
        <taxon>Dinophyceae</taxon>
        <taxon>Noctilucales</taxon>
        <taxon>Noctilucaceae</taxon>
        <taxon>Noctiluca</taxon>
    </lineage>
</organism>
<protein>
    <submittedName>
        <fullName evidence="2">Uncharacterized protein</fullName>
    </submittedName>
</protein>
<dbReference type="EMBL" id="HBFQ01044956">
    <property type="protein sequence ID" value="CAD8857531.1"/>
    <property type="molecule type" value="Transcribed_RNA"/>
</dbReference>
<evidence type="ECO:0000313" key="2">
    <source>
        <dbReference type="EMBL" id="CAD8857531.1"/>
    </source>
</evidence>
<name>A0A7S1AKT8_NOCSC</name>
<feature type="region of interest" description="Disordered" evidence="1">
    <location>
        <begin position="31"/>
        <end position="53"/>
    </location>
</feature>
<feature type="compositionally biased region" description="Low complexity" evidence="1">
    <location>
        <begin position="88"/>
        <end position="102"/>
    </location>
</feature>
<gene>
    <name evidence="2" type="ORF">NSCI0253_LOCUS31883</name>
</gene>
<evidence type="ECO:0000256" key="1">
    <source>
        <dbReference type="SAM" id="MobiDB-lite"/>
    </source>
</evidence>
<feature type="region of interest" description="Disordered" evidence="1">
    <location>
        <begin position="81"/>
        <end position="102"/>
    </location>
</feature>
<dbReference type="AlphaFoldDB" id="A0A7S1AKT8"/>
<proteinExistence type="predicted"/>
<reference evidence="2" key="1">
    <citation type="submission" date="2021-01" db="EMBL/GenBank/DDBJ databases">
        <authorList>
            <person name="Corre E."/>
            <person name="Pelletier E."/>
            <person name="Niang G."/>
            <person name="Scheremetjew M."/>
            <person name="Finn R."/>
            <person name="Kale V."/>
            <person name="Holt S."/>
            <person name="Cochrane G."/>
            <person name="Meng A."/>
            <person name="Brown T."/>
            <person name="Cohen L."/>
        </authorList>
    </citation>
    <scope>NUCLEOTIDE SEQUENCE</scope>
</reference>
<accession>A0A7S1AKT8</accession>